<accession>A0ABP0IBW5</accession>
<feature type="domain" description="Helicase C-terminal" evidence="10">
    <location>
        <begin position="402"/>
        <end position="548"/>
    </location>
</feature>
<proteinExistence type="inferred from homology"/>
<dbReference type="InterPro" id="IPR004589">
    <property type="entry name" value="DNA_helicase_ATP-dep_RecQ"/>
</dbReference>
<dbReference type="InterPro" id="IPR032284">
    <property type="entry name" value="RecQ_Zn-bd"/>
</dbReference>
<comment type="similarity">
    <text evidence="1">Belongs to the helicase family. RecQ subfamily.</text>
</comment>
<dbReference type="SMART" id="SM00490">
    <property type="entry name" value="HELICc"/>
    <property type="match status" value="1"/>
</dbReference>
<evidence type="ECO:0000256" key="7">
    <source>
        <dbReference type="ARBA" id="ARBA00034808"/>
    </source>
</evidence>
<evidence type="ECO:0000256" key="8">
    <source>
        <dbReference type="SAM" id="MobiDB-lite"/>
    </source>
</evidence>
<dbReference type="GO" id="GO:0004386">
    <property type="term" value="F:helicase activity"/>
    <property type="evidence" value="ECO:0007669"/>
    <property type="project" value="UniProtKB-KW"/>
</dbReference>
<dbReference type="SMART" id="SM00956">
    <property type="entry name" value="RQC"/>
    <property type="match status" value="1"/>
</dbReference>
<evidence type="ECO:0000256" key="3">
    <source>
        <dbReference type="ARBA" id="ARBA00022801"/>
    </source>
</evidence>
<dbReference type="Gene3D" id="3.40.50.300">
    <property type="entry name" value="P-loop containing nucleotide triphosphate hydrolases"/>
    <property type="match status" value="2"/>
</dbReference>
<reference evidence="11 12" key="1">
    <citation type="submission" date="2024-02" db="EMBL/GenBank/DDBJ databases">
        <authorList>
            <person name="Chen Y."/>
            <person name="Shah S."/>
            <person name="Dougan E. K."/>
            <person name="Thang M."/>
            <person name="Chan C."/>
        </authorList>
    </citation>
    <scope>NUCLEOTIDE SEQUENCE [LARGE SCALE GENOMIC DNA]</scope>
</reference>
<dbReference type="Pfam" id="PF16124">
    <property type="entry name" value="RecQ_Zn_bind"/>
    <property type="match status" value="1"/>
</dbReference>
<evidence type="ECO:0000259" key="9">
    <source>
        <dbReference type="PROSITE" id="PS51192"/>
    </source>
</evidence>
<evidence type="ECO:0000256" key="4">
    <source>
        <dbReference type="ARBA" id="ARBA00022806"/>
    </source>
</evidence>
<keyword evidence="3" id="KW-0378">Hydrolase</keyword>
<name>A0ABP0IBW5_9DINO</name>
<feature type="compositionally biased region" description="Polar residues" evidence="8">
    <location>
        <begin position="885"/>
        <end position="907"/>
    </location>
</feature>
<keyword evidence="4 11" id="KW-0347">Helicase</keyword>
<dbReference type="Proteomes" id="UP001642464">
    <property type="component" value="Unassembled WGS sequence"/>
</dbReference>
<evidence type="ECO:0000256" key="6">
    <source>
        <dbReference type="ARBA" id="ARBA00034617"/>
    </source>
</evidence>
<dbReference type="InterPro" id="IPR001650">
    <property type="entry name" value="Helicase_C-like"/>
</dbReference>
<dbReference type="PANTHER" id="PTHR13710:SF120">
    <property type="entry name" value="BIFUNCTIONAL 3'-5' EXONUCLEASE_ATP-DEPENDENT HELICASE WRN"/>
    <property type="match status" value="1"/>
</dbReference>
<feature type="region of interest" description="Disordered" evidence="8">
    <location>
        <begin position="1173"/>
        <end position="1206"/>
    </location>
</feature>
<feature type="compositionally biased region" description="Low complexity" evidence="8">
    <location>
        <begin position="1223"/>
        <end position="1232"/>
    </location>
</feature>
<dbReference type="InterPro" id="IPR018982">
    <property type="entry name" value="RQC_domain"/>
</dbReference>
<dbReference type="EMBL" id="CAXAMM010003336">
    <property type="protein sequence ID" value="CAK8999527.1"/>
    <property type="molecule type" value="Genomic_DNA"/>
</dbReference>
<dbReference type="InterPro" id="IPR010997">
    <property type="entry name" value="HRDC-like_sf"/>
</dbReference>
<evidence type="ECO:0000256" key="1">
    <source>
        <dbReference type="ARBA" id="ARBA00005446"/>
    </source>
</evidence>
<dbReference type="SUPFAM" id="SSF47819">
    <property type="entry name" value="HRDC-like"/>
    <property type="match status" value="1"/>
</dbReference>
<dbReference type="SMART" id="SM00487">
    <property type="entry name" value="DEXDc"/>
    <property type="match status" value="1"/>
</dbReference>
<dbReference type="PANTHER" id="PTHR13710">
    <property type="entry name" value="DNA HELICASE RECQ FAMILY MEMBER"/>
    <property type="match status" value="1"/>
</dbReference>
<dbReference type="InterPro" id="IPR011545">
    <property type="entry name" value="DEAD/DEAH_box_helicase_dom"/>
</dbReference>
<evidence type="ECO:0000313" key="12">
    <source>
        <dbReference type="Proteomes" id="UP001642464"/>
    </source>
</evidence>
<organism evidence="11 12">
    <name type="scientific">Durusdinium trenchii</name>
    <dbReference type="NCBI Taxonomy" id="1381693"/>
    <lineage>
        <taxon>Eukaryota</taxon>
        <taxon>Sar</taxon>
        <taxon>Alveolata</taxon>
        <taxon>Dinophyceae</taxon>
        <taxon>Suessiales</taxon>
        <taxon>Symbiodiniaceae</taxon>
        <taxon>Durusdinium</taxon>
    </lineage>
</organism>
<feature type="region of interest" description="Disordered" evidence="8">
    <location>
        <begin position="863"/>
        <end position="913"/>
    </location>
</feature>
<dbReference type="Pfam" id="PF00270">
    <property type="entry name" value="DEAD"/>
    <property type="match status" value="1"/>
</dbReference>
<dbReference type="PROSITE" id="PS51194">
    <property type="entry name" value="HELICASE_CTER"/>
    <property type="match status" value="1"/>
</dbReference>
<dbReference type="SUPFAM" id="SSF50156">
    <property type="entry name" value="PDZ domain-like"/>
    <property type="match status" value="1"/>
</dbReference>
<evidence type="ECO:0000256" key="2">
    <source>
        <dbReference type="ARBA" id="ARBA00022741"/>
    </source>
</evidence>
<feature type="region of interest" description="Disordered" evidence="8">
    <location>
        <begin position="1133"/>
        <end position="1156"/>
    </location>
</feature>
<keyword evidence="12" id="KW-1185">Reference proteome</keyword>
<dbReference type="Pfam" id="PF09382">
    <property type="entry name" value="RQC"/>
    <property type="match status" value="1"/>
</dbReference>
<feature type="domain" description="Helicase ATP-binding" evidence="9">
    <location>
        <begin position="195"/>
        <end position="360"/>
    </location>
</feature>
<feature type="compositionally biased region" description="Low complexity" evidence="8">
    <location>
        <begin position="1239"/>
        <end position="1254"/>
    </location>
</feature>
<dbReference type="InterPro" id="IPR044876">
    <property type="entry name" value="HRDC_dom_sf"/>
</dbReference>
<dbReference type="InterPro" id="IPR036390">
    <property type="entry name" value="WH_DNA-bd_sf"/>
</dbReference>
<dbReference type="InterPro" id="IPR036034">
    <property type="entry name" value="PDZ_sf"/>
</dbReference>
<dbReference type="EC" id="5.6.2.4" evidence="7"/>
<keyword evidence="5" id="KW-0067">ATP-binding</keyword>
<dbReference type="Gene3D" id="2.30.42.10">
    <property type="match status" value="1"/>
</dbReference>
<dbReference type="Pfam" id="PF00271">
    <property type="entry name" value="Helicase_C"/>
    <property type="match status" value="1"/>
</dbReference>
<comment type="caution">
    <text evidence="11">The sequence shown here is derived from an EMBL/GenBank/DDBJ whole genome shotgun (WGS) entry which is preliminary data.</text>
</comment>
<dbReference type="InterPro" id="IPR027417">
    <property type="entry name" value="P-loop_NTPase"/>
</dbReference>
<evidence type="ECO:0000259" key="10">
    <source>
        <dbReference type="PROSITE" id="PS51194"/>
    </source>
</evidence>
<dbReference type="PROSITE" id="PS51192">
    <property type="entry name" value="HELICASE_ATP_BIND_1"/>
    <property type="match status" value="1"/>
</dbReference>
<dbReference type="CDD" id="cd17920">
    <property type="entry name" value="DEXHc_RecQ"/>
    <property type="match status" value="1"/>
</dbReference>
<evidence type="ECO:0000256" key="5">
    <source>
        <dbReference type="ARBA" id="ARBA00022840"/>
    </source>
</evidence>
<dbReference type="Gene3D" id="1.10.150.80">
    <property type="entry name" value="HRDC domain"/>
    <property type="match status" value="1"/>
</dbReference>
<feature type="region of interest" description="Disordered" evidence="8">
    <location>
        <begin position="1222"/>
        <end position="1300"/>
    </location>
</feature>
<sequence>MRMLQTIWAAWHWQSQVGRGPLRWHVACHWHAKVQQVKVDAIARMALRQWHQAMQDAWCFRAFEEACAEKYAEEAALLRFGRSLCRGFRERDAARSANLVELAVVEEARGLETTVDRSEVSLSLTQSSVNSTLMVPRDALFYQWDPVGLDGTYVESITDRPMRNETNASILDAAREALLRHFGFGALRAFQAEAIAAWTEGRDALISMGTGSGKSLCFQLPALLKPSTLVISPLISLMQDQVRTLRQRQIHAVYCGSGGASIRELREGVPPRGGVQVIYMCPEFALTHLSELALLKGSVHLLAIDEAHCISSWGHDFRPSYQRLGELRELLGVPTMALTATCTPQVKQDILRSLHFKDGVNIHGSINRPNLKLLVRPRSTLQEDFREIFGLHGDSSARAARSVDNTSINCMSSSIIYVPTRAKSEELAQWLEAQGVRAEPYHAGLSLQARERLHTAFLLDEVQVVVATVAFGMGIDKPSIRRVVHYGGVKSIEDFVQQTGRAGRDGEEAETVAFTRPSSDAQEIKGLILQSSDVERGERLLALHREVSLFLSDNSTCRRRRLLLHFGEEPQAVAAADAAPQGHCVRAPDGQVSCRWCDVCLATGHAVDQRGGEFTQDCRVLLQCTMACGGYTGSGLVLAMAAGQSNANLRSKQLHLHSAFASGKHRTAAWWKAFLPHVLERGLLQERPAVLAKGVKYVALSVSSAGQAFLKNSESRFQLCPVPPELLTKPSPPAPSPPVQIRSSGLSLAIDQKIQELYKRLSHVRQTWMRRLNIMGEAIISNPILRALAEVRPSSVLAAQQHVPGLPALLHQDLAQVLEALIGEINGSCREFSLTQCGDERKRSLHAAEPPAKVPCTSTALYRSTGVSPRPASRRLPTSFGEEGSGQSAVPKSGDESWSQHFGMTTQTRDRTRAEKSILQASTSARHAWRRLTAKAAVQLLVLCGLPRLIPVVRGQIGVLAQMCLHPPIAALTMLKAEDSKPQMAQLLSEPVDEVRTPESWLHQELDRPQSRLYALDYDATAEKAEKDEWTQVTPKGFGVERKTQIGQSNEDRKLFDVDQVPSPAPVLSPHAALKSRGMGNQCCCDEDPLNKPVDANVLVWRPDQPLRRPEPTAADLLKRDEQLDAALDRIARHQPDDPSPRQSMPKAAEVAEFRRSSQYSQRSEICFQEARHQQQLLQPPSKIGEDVDSNEGLRPPSEVSMPGGHVPQHEVQWLVKYDGDADPAAKAPARPQRSPEQSPVSAAIPVASSNSSPPHAPPLETSREAPQQTSREAAQVSEGPQPEPVPEVVADPQEEEADEEVPLLPICFQKEDESFEDVFFFAFPIGFDLSKQKPLTVKGVKPESYAEQLGVQVGWKIISIGGVDVSDMGATELLVVLAEQKKKHLG</sequence>
<dbReference type="NCBIfam" id="TIGR00614">
    <property type="entry name" value="recQ_fam"/>
    <property type="match status" value="1"/>
</dbReference>
<dbReference type="Gene3D" id="1.10.10.10">
    <property type="entry name" value="Winged helix-like DNA-binding domain superfamily/Winged helix DNA-binding domain"/>
    <property type="match status" value="1"/>
</dbReference>
<keyword evidence="2" id="KW-0547">Nucleotide-binding</keyword>
<comment type="catalytic activity">
    <reaction evidence="6">
        <text>Couples ATP hydrolysis with the unwinding of duplex DNA by translocating in the 3'-5' direction.</text>
        <dbReference type="EC" id="5.6.2.4"/>
    </reaction>
</comment>
<protein>
    <recommendedName>
        <fullName evidence="7">DNA 3'-5' helicase</fullName>
        <ecNumber evidence="7">5.6.2.4</ecNumber>
    </recommendedName>
</protein>
<dbReference type="InterPro" id="IPR036388">
    <property type="entry name" value="WH-like_DNA-bd_sf"/>
</dbReference>
<dbReference type="InterPro" id="IPR014001">
    <property type="entry name" value="Helicase_ATP-bd"/>
</dbReference>
<dbReference type="SUPFAM" id="SSF52540">
    <property type="entry name" value="P-loop containing nucleoside triphosphate hydrolases"/>
    <property type="match status" value="1"/>
</dbReference>
<gene>
    <name evidence="11" type="ORF">SCF082_LOCUS6094</name>
</gene>
<dbReference type="SUPFAM" id="SSF46785">
    <property type="entry name" value="Winged helix' DNA-binding domain"/>
    <property type="match status" value="1"/>
</dbReference>
<evidence type="ECO:0000313" key="11">
    <source>
        <dbReference type="EMBL" id="CAK8999527.1"/>
    </source>
</evidence>